<dbReference type="RefSeq" id="WP_100288967.1">
    <property type="nucleotide sequence ID" value="NZ_PHHA01000018.1"/>
</dbReference>
<dbReference type="HAMAP" id="MF_01058">
    <property type="entry name" value="GAP_YihI"/>
    <property type="match status" value="1"/>
</dbReference>
<accession>A0A2M8S1S9</accession>
<gene>
    <name evidence="3" type="primary">yihI</name>
    <name evidence="5" type="ORF">CVP05_07585</name>
</gene>
<evidence type="ECO:0000256" key="1">
    <source>
        <dbReference type="ARBA" id="ARBA00022468"/>
    </source>
</evidence>
<sequence length="190" mass="21969">MARKKKSRKLTDIMPARKADKQPEHTKSRSGRKPTRYELDAQAREEKRKRKHKGKPSGSRNMVNDTQAQTAVSVKKDPRIGSRKKVPLMVEFVNRPEKGQTIPPMVAHEQKKTILAPEIELERLENNEILNDLLDQMESGKPLSKDDQQFVDDCLARIAELMDQLGLSEDEENEDDLYRTFETIDINQFK</sequence>
<dbReference type="AlphaFoldDB" id="A0A2M8S1S9"/>
<comment type="function">
    <text evidence="3">A GTPase-activating protein (GAP) that modifies Der/EngA GTPase function. May play a role in ribosome biogenesis.</text>
</comment>
<feature type="compositionally biased region" description="Basic and acidic residues" evidence="4">
    <location>
        <begin position="9"/>
        <end position="27"/>
    </location>
</feature>
<feature type="compositionally biased region" description="Polar residues" evidence="4">
    <location>
        <begin position="61"/>
        <end position="72"/>
    </location>
</feature>
<dbReference type="GO" id="GO:0005096">
    <property type="term" value="F:GTPase activator activity"/>
    <property type="evidence" value="ECO:0007669"/>
    <property type="project" value="UniProtKB-KW"/>
</dbReference>
<comment type="subunit">
    <text evidence="3">Interacts with Der.</text>
</comment>
<dbReference type="InterPro" id="IPR007336">
    <property type="entry name" value="YihI"/>
</dbReference>
<comment type="caution">
    <text evidence="5">The sequence shown here is derived from an EMBL/GenBank/DDBJ whole genome shotgun (WGS) entry which is preliminary data.</text>
</comment>
<evidence type="ECO:0000256" key="3">
    <source>
        <dbReference type="HAMAP-Rule" id="MF_01058"/>
    </source>
</evidence>
<comment type="similarity">
    <text evidence="3">Belongs to the YihI family.</text>
</comment>
<dbReference type="EMBL" id="PHHA01000018">
    <property type="protein sequence ID" value="PJG85110.1"/>
    <property type="molecule type" value="Genomic_DNA"/>
</dbReference>
<evidence type="ECO:0000313" key="6">
    <source>
        <dbReference type="Proteomes" id="UP000229329"/>
    </source>
</evidence>
<feature type="region of interest" description="Disordered" evidence="4">
    <location>
        <begin position="1"/>
        <end position="83"/>
    </location>
</feature>
<evidence type="ECO:0000256" key="4">
    <source>
        <dbReference type="SAM" id="MobiDB-lite"/>
    </source>
</evidence>
<organism evidence="5 6">
    <name type="scientific">Conservatibacter flavescens</name>
    <dbReference type="NCBI Taxonomy" id="28161"/>
    <lineage>
        <taxon>Bacteria</taxon>
        <taxon>Pseudomonadati</taxon>
        <taxon>Pseudomonadota</taxon>
        <taxon>Gammaproteobacteria</taxon>
        <taxon>Pasteurellales</taxon>
        <taxon>Pasteurellaceae</taxon>
        <taxon>Conservatibacter</taxon>
    </lineage>
</organism>
<dbReference type="OrthoDB" id="5677577at2"/>
<feature type="compositionally biased region" description="Basic and acidic residues" evidence="4">
    <location>
        <begin position="35"/>
        <end position="46"/>
    </location>
</feature>
<evidence type="ECO:0000256" key="2">
    <source>
        <dbReference type="ARBA" id="ARBA00022517"/>
    </source>
</evidence>
<protein>
    <recommendedName>
        <fullName evidence="3">Der GTPase-activating protein YihI</fullName>
    </recommendedName>
</protein>
<name>A0A2M8S1S9_9PAST</name>
<proteinExistence type="inferred from homology"/>
<dbReference type="Proteomes" id="UP000229329">
    <property type="component" value="Unassembled WGS sequence"/>
</dbReference>
<keyword evidence="1 3" id="KW-0343">GTPase activation</keyword>
<reference evidence="5 6" key="1">
    <citation type="submission" date="2017-11" db="EMBL/GenBank/DDBJ databases">
        <title>Reclassification of Bisgaard taxon 7 as Conservatibacter flavescens gen. nov., sp. nov.</title>
        <authorList>
            <person name="Christensen H."/>
        </authorList>
    </citation>
    <scope>NUCLEOTIDE SEQUENCE [LARGE SCALE GENOMIC DNA]</scope>
    <source>
        <strain evidence="5 6">7_4</strain>
    </source>
</reference>
<evidence type="ECO:0000313" key="5">
    <source>
        <dbReference type="EMBL" id="PJG85110.1"/>
    </source>
</evidence>
<keyword evidence="2 3" id="KW-0690">Ribosome biogenesis</keyword>
<keyword evidence="6" id="KW-1185">Reference proteome</keyword>
<dbReference type="GO" id="GO:0042254">
    <property type="term" value="P:ribosome biogenesis"/>
    <property type="evidence" value="ECO:0007669"/>
    <property type="project" value="UniProtKB-KW"/>
</dbReference>
<dbReference type="NCBIfam" id="NF003560">
    <property type="entry name" value="PRK05244.1-1"/>
    <property type="match status" value="1"/>
</dbReference>
<dbReference type="Pfam" id="PF04220">
    <property type="entry name" value="YihI"/>
    <property type="match status" value="1"/>
</dbReference>